<dbReference type="NCBIfam" id="NF001377">
    <property type="entry name" value="PRK00278.2-4"/>
    <property type="match status" value="1"/>
</dbReference>
<evidence type="ECO:0000256" key="8">
    <source>
        <dbReference type="ARBA" id="ARBA00023239"/>
    </source>
</evidence>
<reference evidence="12" key="1">
    <citation type="submission" date="2016-10" db="EMBL/GenBank/DDBJ databases">
        <authorList>
            <person name="Varghese N."/>
            <person name="Submissions S."/>
        </authorList>
    </citation>
    <scope>NUCLEOTIDE SEQUENCE [LARGE SCALE GENOMIC DNA]</scope>
    <source>
        <strain evidence="12">M83</strain>
    </source>
</reference>
<evidence type="ECO:0000313" key="12">
    <source>
        <dbReference type="Proteomes" id="UP000187651"/>
    </source>
</evidence>
<comment type="catalytic activity">
    <reaction evidence="1 9">
        <text>1-(2-carboxyphenylamino)-1-deoxy-D-ribulose 5-phosphate + H(+) = (1S,2R)-1-C-(indol-3-yl)glycerol 3-phosphate + CO2 + H2O</text>
        <dbReference type="Rhea" id="RHEA:23476"/>
        <dbReference type="ChEBI" id="CHEBI:15377"/>
        <dbReference type="ChEBI" id="CHEBI:15378"/>
        <dbReference type="ChEBI" id="CHEBI:16526"/>
        <dbReference type="ChEBI" id="CHEBI:58613"/>
        <dbReference type="ChEBI" id="CHEBI:58866"/>
        <dbReference type="EC" id="4.1.1.48"/>
    </reaction>
</comment>
<evidence type="ECO:0000256" key="2">
    <source>
        <dbReference type="ARBA" id="ARBA00004696"/>
    </source>
</evidence>
<gene>
    <name evidence="9" type="primary">trpC</name>
    <name evidence="11" type="ORF">SAMN05216544_0674</name>
</gene>
<proteinExistence type="inferred from homology"/>
<dbReference type="OrthoDB" id="9804217at2"/>
<dbReference type="PROSITE" id="PS00614">
    <property type="entry name" value="IGPS"/>
    <property type="match status" value="1"/>
</dbReference>
<dbReference type="PANTHER" id="PTHR22854">
    <property type="entry name" value="TRYPTOPHAN BIOSYNTHESIS PROTEIN"/>
    <property type="match status" value="1"/>
</dbReference>
<protein>
    <recommendedName>
        <fullName evidence="9">Indole-3-glycerol phosphate synthase</fullName>
        <shortName evidence="9">IGPS</shortName>
        <ecNumber evidence="9">4.1.1.48</ecNumber>
    </recommendedName>
</protein>
<keyword evidence="4 9" id="KW-0028">Amino-acid biosynthesis</keyword>
<dbReference type="InterPro" id="IPR013785">
    <property type="entry name" value="Aldolase_TIM"/>
</dbReference>
<dbReference type="SUPFAM" id="SSF51366">
    <property type="entry name" value="Ribulose-phoshate binding barrel"/>
    <property type="match status" value="1"/>
</dbReference>
<keyword evidence="12" id="KW-1185">Reference proteome</keyword>
<sequence length="268" mass="30171">MILDDIVKDKKIRLVQAKENVSLEEMKEKALKSTRQSISFYEALAKPGLSIIGEFKKASPSHGKMDNKISLESRIKDYSESADAISCLTEEDHFNGSVDYLMQIREMTKLPIIRKDFIIDPYQVYEAKVIGADAILLIAAILKDEELKSLYELATSLELDCLCEVHDEKEMERMLGLGVKIIGINNRNLWDFTIDLNTTKKLSDMIPASLREEGVLLVSESGVLKSEDVVTLSKSKANALLIGTVLMEAESPKALIKDFKEVYESYRD</sequence>
<dbReference type="GO" id="GO:0000162">
    <property type="term" value="P:L-tryptophan biosynthetic process"/>
    <property type="evidence" value="ECO:0007669"/>
    <property type="project" value="UniProtKB-UniRule"/>
</dbReference>
<evidence type="ECO:0000256" key="3">
    <source>
        <dbReference type="ARBA" id="ARBA00008737"/>
    </source>
</evidence>
<evidence type="ECO:0000256" key="9">
    <source>
        <dbReference type="HAMAP-Rule" id="MF_00134"/>
    </source>
</evidence>
<keyword evidence="7 9" id="KW-0057">Aromatic amino acid biosynthesis</keyword>
<feature type="domain" description="Indole-3-glycerol phosphate synthase" evidence="10">
    <location>
        <begin position="3"/>
        <end position="258"/>
    </location>
</feature>
<comment type="pathway">
    <text evidence="2 9">Amino-acid biosynthesis; L-tryptophan biosynthesis; L-tryptophan from chorismate: step 4/5.</text>
</comment>
<dbReference type="GO" id="GO:0004640">
    <property type="term" value="F:phosphoribosylanthranilate isomerase activity"/>
    <property type="evidence" value="ECO:0007669"/>
    <property type="project" value="TreeGrafter"/>
</dbReference>
<organism evidence="11 12">
    <name type="scientific">Lachnospira pectinoschiza</name>
    <dbReference type="NCBI Taxonomy" id="28052"/>
    <lineage>
        <taxon>Bacteria</taxon>
        <taxon>Bacillati</taxon>
        <taxon>Bacillota</taxon>
        <taxon>Clostridia</taxon>
        <taxon>Lachnospirales</taxon>
        <taxon>Lachnospiraceae</taxon>
        <taxon>Lachnospira</taxon>
    </lineage>
</organism>
<evidence type="ECO:0000256" key="1">
    <source>
        <dbReference type="ARBA" id="ARBA00001633"/>
    </source>
</evidence>
<evidence type="ECO:0000259" key="10">
    <source>
        <dbReference type="Pfam" id="PF00218"/>
    </source>
</evidence>
<evidence type="ECO:0000256" key="5">
    <source>
        <dbReference type="ARBA" id="ARBA00022793"/>
    </source>
</evidence>
<comment type="similarity">
    <text evidence="3 9">Belongs to the TrpC family.</text>
</comment>
<keyword evidence="6 9" id="KW-0822">Tryptophan biosynthesis</keyword>
<dbReference type="EMBL" id="FNHZ01000001">
    <property type="protein sequence ID" value="SDM56477.1"/>
    <property type="molecule type" value="Genomic_DNA"/>
</dbReference>
<evidence type="ECO:0000256" key="7">
    <source>
        <dbReference type="ARBA" id="ARBA00023141"/>
    </source>
</evidence>
<evidence type="ECO:0000256" key="4">
    <source>
        <dbReference type="ARBA" id="ARBA00022605"/>
    </source>
</evidence>
<dbReference type="UniPathway" id="UPA00035">
    <property type="reaction ID" value="UER00043"/>
</dbReference>
<dbReference type="AlphaFoldDB" id="A0A1G9U924"/>
<dbReference type="PANTHER" id="PTHR22854:SF2">
    <property type="entry name" value="INDOLE-3-GLYCEROL-PHOSPHATE SYNTHASE"/>
    <property type="match status" value="1"/>
</dbReference>
<dbReference type="Gene3D" id="3.20.20.70">
    <property type="entry name" value="Aldolase class I"/>
    <property type="match status" value="1"/>
</dbReference>
<dbReference type="EC" id="4.1.1.48" evidence="9"/>
<accession>A0A1G9U924</accession>
<dbReference type="InterPro" id="IPR001468">
    <property type="entry name" value="Indole-3-GlycerolPSynthase_CS"/>
</dbReference>
<dbReference type="InterPro" id="IPR011060">
    <property type="entry name" value="RibuloseP-bd_barrel"/>
</dbReference>
<dbReference type="HAMAP" id="MF_00134_B">
    <property type="entry name" value="IGPS_B"/>
    <property type="match status" value="1"/>
</dbReference>
<dbReference type="InterPro" id="IPR013798">
    <property type="entry name" value="Indole-3-glycerol_P_synth_dom"/>
</dbReference>
<dbReference type="Pfam" id="PF00218">
    <property type="entry name" value="IGPS"/>
    <property type="match status" value="1"/>
</dbReference>
<keyword evidence="5 9" id="KW-0210">Decarboxylase</keyword>
<keyword evidence="8 9" id="KW-0456">Lyase</keyword>
<dbReference type="GO" id="GO:0004425">
    <property type="term" value="F:indole-3-glycerol-phosphate synthase activity"/>
    <property type="evidence" value="ECO:0007669"/>
    <property type="project" value="UniProtKB-UniRule"/>
</dbReference>
<dbReference type="FunFam" id="3.20.20.70:FF:000024">
    <property type="entry name" value="Indole-3-glycerol phosphate synthase"/>
    <property type="match status" value="1"/>
</dbReference>
<dbReference type="Proteomes" id="UP000187651">
    <property type="component" value="Unassembled WGS sequence"/>
</dbReference>
<dbReference type="CDD" id="cd00331">
    <property type="entry name" value="IGPS"/>
    <property type="match status" value="1"/>
</dbReference>
<dbReference type="RefSeq" id="WP_074520906.1">
    <property type="nucleotide sequence ID" value="NZ_FNHZ01000001.1"/>
</dbReference>
<evidence type="ECO:0000313" key="11">
    <source>
        <dbReference type="EMBL" id="SDM56477.1"/>
    </source>
</evidence>
<evidence type="ECO:0000256" key="6">
    <source>
        <dbReference type="ARBA" id="ARBA00022822"/>
    </source>
</evidence>
<name>A0A1G9U924_9FIRM</name>
<dbReference type="InterPro" id="IPR045186">
    <property type="entry name" value="Indole-3-glycerol_P_synth"/>
</dbReference>